<keyword evidence="10 13" id="KW-1133">Transmembrane helix</keyword>
<evidence type="ECO:0000256" key="3">
    <source>
        <dbReference type="ARBA" id="ARBA00012438"/>
    </source>
</evidence>
<dbReference type="SUPFAM" id="SSF52402">
    <property type="entry name" value="Adenine nucleotide alpha hydrolases-like"/>
    <property type="match status" value="1"/>
</dbReference>
<dbReference type="AlphaFoldDB" id="A0A401LE92"/>
<evidence type="ECO:0000256" key="4">
    <source>
        <dbReference type="ARBA" id="ARBA00022553"/>
    </source>
</evidence>
<dbReference type="Pfam" id="PF13493">
    <property type="entry name" value="DUF4118"/>
    <property type="match status" value="1"/>
</dbReference>
<keyword evidence="5" id="KW-0808">Transferase</keyword>
<evidence type="ECO:0000313" key="16">
    <source>
        <dbReference type="Proteomes" id="UP000287361"/>
    </source>
</evidence>
<reference evidence="15 16" key="1">
    <citation type="submission" date="2018-10" db="EMBL/GenBank/DDBJ databases">
        <title>Draft Genome Sequence of Anaerotignum sp. KCTC 15736.</title>
        <authorList>
            <person name="Choi S.H."/>
            <person name="Kim J.S."/>
            <person name="Kang S.W."/>
            <person name="Lee J.S."/>
            <person name="Park S.H."/>
        </authorList>
    </citation>
    <scope>NUCLEOTIDE SEQUENCE [LARGE SCALE GENOMIC DNA]</scope>
    <source>
        <strain evidence="15 16">KCTC 15736</strain>
    </source>
</reference>
<keyword evidence="4" id="KW-0597">Phosphoprotein</keyword>
<keyword evidence="11" id="KW-0902">Two-component regulatory system</keyword>
<protein>
    <recommendedName>
        <fullName evidence="3">histidine kinase</fullName>
        <ecNumber evidence="3">2.7.13.3</ecNumber>
    </recommendedName>
</protein>
<dbReference type="SMART" id="SM00388">
    <property type="entry name" value="HisKA"/>
    <property type="match status" value="1"/>
</dbReference>
<dbReference type="Proteomes" id="UP000287361">
    <property type="component" value="Unassembled WGS sequence"/>
</dbReference>
<dbReference type="InterPro" id="IPR003661">
    <property type="entry name" value="HisK_dim/P_dom"/>
</dbReference>
<dbReference type="InterPro" id="IPR014729">
    <property type="entry name" value="Rossmann-like_a/b/a_fold"/>
</dbReference>
<dbReference type="InterPro" id="IPR003594">
    <property type="entry name" value="HATPase_dom"/>
</dbReference>
<feature type="transmembrane region" description="Helical" evidence="13">
    <location>
        <begin position="236"/>
        <end position="257"/>
    </location>
</feature>
<feature type="transmembrane region" description="Helical" evidence="13">
    <location>
        <begin position="207"/>
        <end position="224"/>
    </location>
</feature>
<gene>
    <name evidence="15" type="ORF">KGMB03357_15090</name>
</gene>
<evidence type="ECO:0000256" key="10">
    <source>
        <dbReference type="ARBA" id="ARBA00022989"/>
    </source>
</evidence>
<dbReference type="PANTHER" id="PTHR45569:SF1">
    <property type="entry name" value="SENSOR PROTEIN KDPD"/>
    <property type="match status" value="1"/>
</dbReference>
<dbReference type="Gene3D" id="3.30.565.10">
    <property type="entry name" value="Histidine kinase-like ATPase, C-terminal domain"/>
    <property type="match status" value="1"/>
</dbReference>
<dbReference type="InterPro" id="IPR052023">
    <property type="entry name" value="Histidine_kinase_KdpD"/>
</dbReference>
<dbReference type="Gene3D" id="1.20.120.620">
    <property type="entry name" value="Backbone structure of the membrane domain of e. Coli histidine kinase receptor kdpd"/>
    <property type="match status" value="1"/>
</dbReference>
<dbReference type="Gene3D" id="3.30.450.40">
    <property type="match status" value="1"/>
</dbReference>
<keyword evidence="12 13" id="KW-0472">Membrane</keyword>
<accession>A0A401LE92</accession>
<name>A0A401LE92_9FIRM</name>
<dbReference type="GO" id="GO:0005524">
    <property type="term" value="F:ATP binding"/>
    <property type="evidence" value="ECO:0007669"/>
    <property type="project" value="UniProtKB-KW"/>
</dbReference>
<dbReference type="EC" id="2.7.13.3" evidence="3"/>
<dbReference type="InterPro" id="IPR025201">
    <property type="entry name" value="KdpD_TM"/>
</dbReference>
<dbReference type="FunFam" id="3.30.565.10:FF:000006">
    <property type="entry name" value="Sensor histidine kinase WalK"/>
    <property type="match status" value="1"/>
</dbReference>
<keyword evidence="16" id="KW-1185">Reference proteome</keyword>
<dbReference type="InterPro" id="IPR005467">
    <property type="entry name" value="His_kinase_dom"/>
</dbReference>
<keyword evidence="9" id="KW-0067">ATP-binding</keyword>
<dbReference type="InterPro" id="IPR036097">
    <property type="entry name" value="HisK_dim/P_sf"/>
</dbReference>
<dbReference type="Pfam" id="PF02518">
    <property type="entry name" value="HATPase_c"/>
    <property type="match status" value="1"/>
</dbReference>
<evidence type="ECO:0000256" key="7">
    <source>
        <dbReference type="ARBA" id="ARBA00022741"/>
    </source>
</evidence>
<feature type="domain" description="Histidine kinase" evidence="14">
    <location>
        <begin position="434"/>
        <end position="651"/>
    </location>
</feature>
<evidence type="ECO:0000256" key="12">
    <source>
        <dbReference type="ARBA" id="ARBA00023136"/>
    </source>
</evidence>
<dbReference type="PANTHER" id="PTHR45569">
    <property type="entry name" value="SENSOR PROTEIN KDPD"/>
    <property type="match status" value="1"/>
</dbReference>
<sequence>MNKLNNINSKQDHILACLSSAPSNAKIIRTAARMAKAFDSQFTALFVETPDFAVATDENKKRLEENRKLAEQLGATIETVYGDDIPYQIAEFARISGITRIVLGQSSAIQKHLFGKPTLTQLLLSYVPELDIHIIPDKAADTTYHPKKARKYHHEQIIKNTVKSVLILFAATLLSLLFHEIGFTDANMIMVYILGVLLTSIATSHQIYSLISSIVSVFIFNYLFTAPRFSLAAYDTGYPVTFVVMFLTAYITGTLAIRYKEQARQSEKIAKRTKVLFDTDQLLSKAENKLAILQTAGQQINKLLGRSIVIFDHEGGRLSEPILFISDEQRFYDEETELAVAEWVLQNNHNAGATTKNFPDAQYLYFAVRVNERIYGVVGIDAMAGALDASEKSILLSILGETALALENEKNIREKEAAAILAESEQLRANLLRAISHDLRTPLTTISGNAGNLLHNSHSFDDETKQQIYADIYDDSMWLTNLVENLLYSTRIEEGRMMLKTSPELVSEIIEEAMQHIRPNAKKHSITVNYGDDLLMVRVDAKLIVQVIINLVDNALKYTPLDTLISISAECKNGMAEIKIADTGKGISDVEKGKIFDKFYSGEHKIADNRRSLGLGLYLCKAIVEAHGGSIHVTDNLPHGSVFRFTLPLEEVIIHEEISNPRCGG</sequence>
<dbReference type="SUPFAM" id="SSF55874">
    <property type="entry name" value="ATPase domain of HSP90 chaperone/DNA topoisomerase II/histidine kinase"/>
    <property type="match status" value="1"/>
</dbReference>
<dbReference type="InterPro" id="IPR038318">
    <property type="entry name" value="KdpD_sf"/>
</dbReference>
<evidence type="ECO:0000256" key="1">
    <source>
        <dbReference type="ARBA" id="ARBA00000085"/>
    </source>
</evidence>
<evidence type="ECO:0000256" key="5">
    <source>
        <dbReference type="ARBA" id="ARBA00022679"/>
    </source>
</evidence>
<keyword evidence="8" id="KW-0418">Kinase</keyword>
<dbReference type="PROSITE" id="PS50109">
    <property type="entry name" value="HIS_KIN"/>
    <property type="match status" value="1"/>
</dbReference>
<proteinExistence type="predicted"/>
<feature type="transmembrane region" description="Helical" evidence="13">
    <location>
        <begin position="157"/>
        <end position="178"/>
    </location>
</feature>
<comment type="catalytic activity">
    <reaction evidence="1">
        <text>ATP + protein L-histidine = ADP + protein N-phospho-L-histidine.</text>
        <dbReference type="EC" id="2.7.13.3"/>
    </reaction>
</comment>
<evidence type="ECO:0000256" key="2">
    <source>
        <dbReference type="ARBA" id="ARBA00004141"/>
    </source>
</evidence>
<dbReference type="GO" id="GO:0005886">
    <property type="term" value="C:plasma membrane"/>
    <property type="evidence" value="ECO:0007669"/>
    <property type="project" value="TreeGrafter"/>
</dbReference>
<keyword evidence="6 13" id="KW-0812">Transmembrane</keyword>
<comment type="caution">
    <text evidence="15">The sequence shown here is derived from an EMBL/GenBank/DDBJ whole genome shotgun (WGS) entry which is preliminary data.</text>
</comment>
<dbReference type="PRINTS" id="PR00344">
    <property type="entry name" value="BCTRLSENSOR"/>
</dbReference>
<dbReference type="InterPro" id="IPR036890">
    <property type="entry name" value="HATPase_C_sf"/>
</dbReference>
<evidence type="ECO:0000259" key="14">
    <source>
        <dbReference type="PROSITE" id="PS50109"/>
    </source>
</evidence>
<keyword evidence="7" id="KW-0547">Nucleotide-binding</keyword>
<dbReference type="GO" id="GO:0000155">
    <property type="term" value="F:phosphorelay sensor kinase activity"/>
    <property type="evidence" value="ECO:0007669"/>
    <property type="project" value="InterPro"/>
</dbReference>
<dbReference type="SMART" id="SM00387">
    <property type="entry name" value="HATPase_c"/>
    <property type="match status" value="1"/>
</dbReference>
<organism evidence="15 16">
    <name type="scientific">Anaerotignum faecicola</name>
    <dbReference type="NCBI Taxonomy" id="2358141"/>
    <lineage>
        <taxon>Bacteria</taxon>
        <taxon>Bacillati</taxon>
        <taxon>Bacillota</taxon>
        <taxon>Clostridia</taxon>
        <taxon>Lachnospirales</taxon>
        <taxon>Anaerotignaceae</taxon>
        <taxon>Anaerotignum</taxon>
    </lineage>
</organism>
<evidence type="ECO:0000256" key="6">
    <source>
        <dbReference type="ARBA" id="ARBA00022692"/>
    </source>
</evidence>
<dbReference type="CDD" id="cd00075">
    <property type="entry name" value="HATPase"/>
    <property type="match status" value="1"/>
</dbReference>
<dbReference type="EMBL" id="BHVZ01000004">
    <property type="protein sequence ID" value="GCB29848.1"/>
    <property type="molecule type" value="Genomic_DNA"/>
</dbReference>
<evidence type="ECO:0000256" key="9">
    <source>
        <dbReference type="ARBA" id="ARBA00022840"/>
    </source>
</evidence>
<comment type="subcellular location">
    <subcellularLocation>
        <location evidence="2">Membrane</location>
        <topology evidence="2">Multi-pass membrane protein</topology>
    </subcellularLocation>
</comment>
<dbReference type="InterPro" id="IPR004358">
    <property type="entry name" value="Sig_transdc_His_kin-like_C"/>
</dbReference>
<evidence type="ECO:0000256" key="11">
    <source>
        <dbReference type="ARBA" id="ARBA00023012"/>
    </source>
</evidence>
<dbReference type="Gene3D" id="3.40.50.620">
    <property type="entry name" value="HUPs"/>
    <property type="match status" value="1"/>
</dbReference>
<evidence type="ECO:0000256" key="8">
    <source>
        <dbReference type="ARBA" id="ARBA00022777"/>
    </source>
</evidence>
<dbReference type="Gene3D" id="1.10.287.130">
    <property type="match status" value="1"/>
</dbReference>
<dbReference type="CDD" id="cd01987">
    <property type="entry name" value="USP_KdpD-like"/>
    <property type="match status" value="1"/>
</dbReference>
<evidence type="ECO:0000256" key="13">
    <source>
        <dbReference type="SAM" id="Phobius"/>
    </source>
</evidence>
<evidence type="ECO:0000313" key="15">
    <source>
        <dbReference type="EMBL" id="GCB29848.1"/>
    </source>
</evidence>
<dbReference type="InterPro" id="IPR029016">
    <property type="entry name" value="GAF-like_dom_sf"/>
</dbReference>
<dbReference type="CDD" id="cd00082">
    <property type="entry name" value="HisKA"/>
    <property type="match status" value="1"/>
</dbReference>
<dbReference type="SUPFAM" id="SSF47384">
    <property type="entry name" value="Homodimeric domain of signal transducing histidine kinase"/>
    <property type="match status" value="1"/>
</dbReference>
<dbReference type="Pfam" id="PF00512">
    <property type="entry name" value="HisKA"/>
    <property type="match status" value="1"/>
</dbReference>